<dbReference type="InterPro" id="IPR007061">
    <property type="entry name" value="MST-like"/>
</dbReference>
<accession>A0A9W6SH15</accession>
<comment type="caution">
    <text evidence="1">The sequence shown here is derived from an EMBL/GenBank/DDBJ whole genome shotgun (WGS) entry which is preliminary data.</text>
</comment>
<name>A0A9W6SH15_9ACTN</name>
<gene>
    <name evidence="1" type="ORF">Afil01_17970</name>
</gene>
<dbReference type="Proteomes" id="UP001165079">
    <property type="component" value="Unassembled WGS sequence"/>
</dbReference>
<reference evidence="1" key="1">
    <citation type="submission" date="2023-03" db="EMBL/GenBank/DDBJ databases">
        <title>Actinorhabdospora filicis NBRC 111898.</title>
        <authorList>
            <person name="Ichikawa N."/>
            <person name="Sato H."/>
            <person name="Tonouchi N."/>
        </authorList>
    </citation>
    <scope>NUCLEOTIDE SEQUENCE</scope>
    <source>
        <strain evidence="1">NBRC 111898</strain>
    </source>
</reference>
<sequence length="159" mass="17496">MEILREPAFIGDERDTFIGSLERGRRLVAWKTRGLDAEGMRATLAPSTLTLGGLLTHLATVEDDMFQVRLGEPAAVSVADKWSPEGGVELWEAAVARSRANLARFDLGDIAPWTSSKGLKVSVRRLVADMIEEYARHLGHIDLIRESIDGLVGEDEPDE</sequence>
<organism evidence="1 2">
    <name type="scientific">Actinorhabdospora filicis</name>
    <dbReference type="NCBI Taxonomy" id="1785913"/>
    <lineage>
        <taxon>Bacteria</taxon>
        <taxon>Bacillati</taxon>
        <taxon>Actinomycetota</taxon>
        <taxon>Actinomycetes</taxon>
        <taxon>Micromonosporales</taxon>
        <taxon>Micromonosporaceae</taxon>
        <taxon>Actinorhabdospora</taxon>
    </lineage>
</organism>
<proteinExistence type="predicted"/>
<evidence type="ECO:0000313" key="1">
    <source>
        <dbReference type="EMBL" id="GLZ76990.1"/>
    </source>
</evidence>
<dbReference type="EMBL" id="BSTX01000001">
    <property type="protein sequence ID" value="GLZ76990.1"/>
    <property type="molecule type" value="Genomic_DNA"/>
</dbReference>
<protein>
    <submittedName>
        <fullName evidence="1">Mini-circle protein</fullName>
    </submittedName>
</protein>
<dbReference type="Pfam" id="PF04978">
    <property type="entry name" value="MST"/>
    <property type="match status" value="1"/>
</dbReference>
<dbReference type="InterPro" id="IPR034660">
    <property type="entry name" value="DinB/YfiT-like"/>
</dbReference>
<evidence type="ECO:0000313" key="2">
    <source>
        <dbReference type="Proteomes" id="UP001165079"/>
    </source>
</evidence>
<dbReference type="RefSeq" id="WP_285662130.1">
    <property type="nucleotide sequence ID" value="NZ_BSTX01000001.1"/>
</dbReference>
<keyword evidence="2" id="KW-1185">Reference proteome</keyword>
<dbReference type="SUPFAM" id="SSF109854">
    <property type="entry name" value="DinB/YfiT-like putative metalloenzymes"/>
    <property type="match status" value="1"/>
</dbReference>
<dbReference type="AlphaFoldDB" id="A0A9W6SH15"/>
<dbReference type="Gene3D" id="1.20.120.450">
    <property type="entry name" value="dinb family like domain"/>
    <property type="match status" value="1"/>
</dbReference>